<keyword evidence="2" id="KW-1185">Reference proteome</keyword>
<sequence>MYRASNVLEILLKEPFQPIIHSNSHPLIFFLPSKFPLRFLYVKHNKNTINSLFSNKKAHNSVCFFVICIPKMKQLGTSIILILYHFSKVKFFIDKVLFQAYPKYGSSTSSLKNNILCRGILPWKIQIN</sequence>
<comment type="caution">
    <text evidence="1">The sequence shown here is derived from an EMBL/GenBank/DDBJ whole genome shotgun (WGS) entry which is preliminary data.</text>
</comment>
<name>A0ABT9XTP6_9BACI</name>
<gene>
    <name evidence="1" type="ORF">J2S10_002091</name>
</gene>
<organism evidence="1 2">
    <name type="scientific">Neobacillus ginsengisoli</name>
    <dbReference type="NCBI Taxonomy" id="904295"/>
    <lineage>
        <taxon>Bacteria</taxon>
        <taxon>Bacillati</taxon>
        <taxon>Bacillota</taxon>
        <taxon>Bacilli</taxon>
        <taxon>Bacillales</taxon>
        <taxon>Bacillaceae</taxon>
        <taxon>Neobacillus</taxon>
    </lineage>
</organism>
<dbReference type="Proteomes" id="UP001224122">
    <property type="component" value="Unassembled WGS sequence"/>
</dbReference>
<protein>
    <submittedName>
        <fullName evidence="1">Uncharacterized protein</fullName>
    </submittedName>
</protein>
<accession>A0ABT9XTP6</accession>
<evidence type="ECO:0000313" key="1">
    <source>
        <dbReference type="EMBL" id="MDQ0198933.1"/>
    </source>
</evidence>
<proteinExistence type="predicted"/>
<evidence type="ECO:0000313" key="2">
    <source>
        <dbReference type="Proteomes" id="UP001224122"/>
    </source>
</evidence>
<reference evidence="1 2" key="1">
    <citation type="submission" date="2023-07" db="EMBL/GenBank/DDBJ databases">
        <title>Genomic Encyclopedia of Type Strains, Phase IV (KMG-IV): sequencing the most valuable type-strain genomes for metagenomic binning, comparative biology and taxonomic classification.</title>
        <authorList>
            <person name="Goeker M."/>
        </authorList>
    </citation>
    <scope>NUCLEOTIDE SEQUENCE [LARGE SCALE GENOMIC DNA]</scope>
    <source>
        <strain evidence="1 2">DSM 27594</strain>
    </source>
</reference>
<dbReference type="EMBL" id="JAUSTW010000003">
    <property type="protein sequence ID" value="MDQ0198933.1"/>
    <property type="molecule type" value="Genomic_DNA"/>
</dbReference>